<dbReference type="InterPro" id="IPR050509">
    <property type="entry name" value="CoA-transferase_III"/>
</dbReference>
<dbReference type="PANTHER" id="PTHR48228:SF5">
    <property type="entry name" value="ALPHA-METHYLACYL-COA RACEMASE"/>
    <property type="match status" value="1"/>
</dbReference>
<evidence type="ECO:0000313" key="2">
    <source>
        <dbReference type="Proteomes" id="UP000664731"/>
    </source>
</evidence>
<comment type="caution">
    <text evidence="1">The sequence shown here is derived from an EMBL/GenBank/DDBJ whole genome shotgun (WGS) entry which is preliminary data.</text>
</comment>
<dbReference type="Gene3D" id="3.30.1540.10">
    <property type="entry name" value="formyl-coa transferase, domain 3"/>
    <property type="match status" value="1"/>
</dbReference>
<reference evidence="1" key="1">
    <citation type="submission" date="2021-03" db="EMBL/GenBank/DDBJ databases">
        <title>Comamonas denitrificans.</title>
        <authorList>
            <person name="Finster K."/>
        </authorList>
    </citation>
    <scope>NUCLEOTIDE SEQUENCE</scope>
    <source>
        <strain evidence="1">MM2021_4</strain>
    </source>
</reference>
<dbReference type="Gene3D" id="3.40.50.10540">
    <property type="entry name" value="Crotonobetainyl-coa:carnitine coa-transferase, domain 1"/>
    <property type="match status" value="1"/>
</dbReference>
<sequence length="369" mass="39089">MEKVLHTLRVLEIGGLGPGPFCAMHLADLGADVISLVRPGNGGLPITGDLLNRGKRSVFADLKSPEGRALVLQLVRDADVLIEGMRPGSMERLGLGPQECHAVNPALVYGRMTGWGQHGPLAHTAGHDANYTALSGAMWGCSPADARPVAPVGVLGDIGGGALYLMTGLLAGVLQARASGQGTVVDAAIVDGAAHMLNLMLSMRSTGLVGDTRSTSLHTMAPFYDTYVCADGEHIVIGPIEPQFYQLLLQRLGLEGDPDFTGDQWDRRAWPQRRARLAALFLQHPQAHWQALLEGTDACFSAVLSPKAALHHPHLQARGVYAEPQDTLQASPAPRFGAAPYPINPTHPAGAHTEAVLQDLAQGGRGWRA</sequence>
<dbReference type="Proteomes" id="UP000664731">
    <property type="component" value="Unassembled WGS sequence"/>
</dbReference>
<proteinExistence type="predicted"/>
<dbReference type="SUPFAM" id="SSF89796">
    <property type="entry name" value="CoA-transferase family III (CaiB/BaiF)"/>
    <property type="match status" value="1"/>
</dbReference>
<dbReference type="EMBL" id="JAFNME010000038">
    <property type="protein sequence ID" value="MBO1250696.1"/>
    <property type="molecule type" value="Genomic_DNA"/>
</dbReference>
<protein>
    <submittedName>
        <fullName evidence="1">CoA transferase</fullName>
    </submittedName>
</protein>
<dbReference type="RefSeq" id="WP_207576086.1">
    <property type="nucleotide sequence ID" value="NZ_JAFNME010000038.1"/>
</dbReference>
<keyword evidence="1" id="KW-0808">Transferase</keyword>
<dbReference type="Pfam" id="PF02515">
    <property type="entry name" value="CoA_transf_3"/>
    <property type="match status" value="1"/>
</dbReference>
<dbReference type="InterPro" id="IPR003673">
    <property type="entry name" value="CoA-Trfase_fam_III"/>
</dbReference>
<dbReference type="GO" id="GO:0016740">
    <property type="term" value="F:transferase activity"/>
    <property type="evidence" value="ECO:0007669"/>
    <property type="project" value="UniProtKB-KW"/>
</dbReference>
<keyword evidence="2" id="KW-1185">Reference proteome</keyword>
<dbReference type="PANTHER" id="PTHR48228">
    <property type="entry name" value="SUCCINYL-COA--D-CITRAMALATE COA-TRANSFERASE"/>
    <property type="match status" value="1"/>
</dbReference>
<name>A0A939KEH0_9BURK</name>
<dbReference type="InterPro" id="IPR044855">
    <property type="entry name" value="CoA-Trfase_III_dom3_sf"/>
</dbReference>
<gene>
    <name evidence="1" type="ORF">J1777_12805</name>
</gene>
<evidence type="ECO:0000313" key="1">
    <source>
        <dbReference type="EMBL" id="MBO1250696.1"/>
    </source>
</evidence>
<dbReference type="AlphaFoldDB" id="A0A939KEH0"/>
<dbReference type="InterPro" id="IPR023606">
    <property type="entry name" value="CoA-Trfase_III_dom_1_sf"/>
</dbReference>
<organism evidence="1 2">
    <name type="scientific">Comamonas denitrificans</name>
    <dbReference type="NCBI Taxonomy" id="117506"/>
    <lineage>
        <taxon>Bacteria</taxon>
        <taxon>Pseudomonadati</taxon>
        <taxon>Pseudomonadota</taxon>
        <taxon>Betaproteobacteria</taxon>
        <taxon>Burkholderiales</taxon>
        <taxon>Comamonadaceae</taxon>
        <taxon>Comamonas</taxon>
    </lineage>
</organism>
<accession>A0A939KEH0</accession>